<sequence>MPSFTDLSKEISMSQLDQLERILGSPTIANHVDFTAPSTDLGFLADPSMTLSSAELTELFRVPSDGASLMPETTPQPSAMKGPDVQSTSPEEEAIVDKVSLTSGPAQAALAQSAEVKQLRKKYHEKYKERNRLAAGRSRQKQVDLIELLQAEQREEERRRQALEKEIAQIQKELEDMKQELQHHIRIANCMTIMSHGAHLQTLGLLAQDILR</sequence>
<dbReference type="PROSITE" id="PS00036">
    <property type="entry name" value="BZIP_BASIC"/>
    <property type="match status" value="1"/>
</dbReference>
<name>A0A319EK20_ASPSB</name>
<dbReference type="GO" id="GO:0000981">
    <property type="term" value="F:DNA-binding transcription factor activity, RNA polymerase II-specific"/>
    <property type="evidence" value="ECO:0007669"/>
    <property type="project" value="TreeGrafter"/>
</dbReference>
<dbReference type="PANTHER" id="PTHR23351">
    <property type="entry name" value="FOS TRANSCRIPTION FACTOR-RELATED"/>
    <property type="match status" value="1"/>
</dbReference>
<evidence type="ECO:0000256" key="4">
    <source>
        <dbReference type="SAM" id="Coils"/>
    </source>
</evidence>
<evidence type="ECO:0000256" key="2">
    <source>
        <dbReference type="ARBA" id="ARBA00023125"/>
    </source>
</evidence>
<dbReference type="GO" id="GO:0000978">
    <property type="term" value="F:RNA polymerase II cis-regulatory region sequence-specific DNA binding"/>
    <property type="evidence" value="ECO:0007669"/>
    <property type="project" value="TreeGrafter"/>
</dbReference>
<dbReference type="InterPro" id="IPR000837">
    <property type="entry name" value="AP-1"/>
</dbReference>
<feature type="region of interest" description="Disordered" evidence="5">
    <location>
        <begin position="65"/>
        <end position="87"/>
    </location>
</feature>
<dbReference type="InterPro" id="IPR046347">
    <property type="entry name" value="bZIP_sf"/>
</dbReference>
<dbReference type="EMBL" id="KZ826421">
    <property type="protein sequence ID" value="PYI01219.1"/>
    <property type="molecule type" value="Genomic_DNA"/>
</dbReference>
<dbReference type="GO" id="GO:0005634">
    <property type="term" value="C:nucleus"/>
    <property type="evidence" value="ECO:0007669"/>
    <property type="project" value="TreeGrafter"/>
</dbReference>
<keyword evidence="3" id="KW-0804">Transcription</keyword>
<evidence type="ECO:0000313" key="7">
    <source>
        <dbReference type="EMBL" id="PYI01219.1"/>
    </source>
</evidence>
<keyword evidence="4" id="KW-0175">Coiled coil</keyword>
<proteinExistence type="predicted"/>
<evidence type="ECO:0000313" key="8">
    <source>
        <dbReference type="Proteomes" id="UP000248423"/>
    </source>
</evidence>
<reference evidence="7 8" key="1">
    <citation type="submission" date="2018-02" db="EMBL/GenBank/DDBJ databases">
        <title>The genomes of Aspergillus section Nigri reveals drivers in fungal speciation.</title>
        <authorList>
            <consortium name="DOE Joint Genome Institute"/>
            <person name="Vesth T.C."/>
            <person name="Nybo J."/>
            <person name="Theobald S."/>
            <person name="Brandl J."/>
            <person name="Frisvad J.C."/>
            <person name="Nielsen K.F."/>
            <person name="Lyhne E.K."/>
            <person name="Kogle M.E."/>
            <person name="Kuo A."/>
            <person name="Riley R."/>
            <person name="Clum A."/>
            <person name="Nolan M."/>
            <person name="Lipzen A."/>
            <person name="Salamov A."/>
            <person name="Henrissat B."/>
            <person name="Wiebenga A."/>
            <person name="De vries R.P."/>
            <person name="Grigoriev I.V."/>
            <person name="Mortensen U.H."/>
            <person name="Andersen M.R."/>
            <person name="Baker S.E."/>
        </authorList>
    </citation>
    <scope>NUCLEOTIDE SEQUENCE [LARGE SCALE GENOMIC DNA]</scope>
    <source>
        <strain evidence="7 8">CBS 121057</strain>
    </source>
</reference>
<dbReference type="STRING" id="1448318.A0A319EK20"/>
<organism evidence="7 8">
    <name type="scientific">Aspergillus sclerotiicarbonarius (strain CBS 121057 / IBT 28362)</name>
    <dbReference type="NCBI Taxonomy" id="1448318"/>
    <lineage>
        <taxon>Eukaryota</taxon>
        <taxon>Fungi</taxon>
        <taxon>Dikarya</taxon>
        <taxon>Ascomycota</taxon>
        <taxon>Pezizomycotina</taxon>
        <taxon>Eurotiomycetes</taxon>
        <taxon>Eurotiomycetidae</taxon>
        <taxon>Eurotiales</taxon>
        <taxon>Aspergillaceae</taxon>
        <taxon>Aspergillus</taxon>
        <taxon>Aspergillus subgen. Circumdati</taxon>
    </lineage>
</organism>
<dbReference type="InterPro" id="IPR004827">
    <property type="entry name" value="bZIP"/>
</dbReference>
<keyword evidence="2" id="KW-0238">DNA-binding</keyword>
<dbReference type="PROSITE" id="PS50217">
    <property type="entry name" value="BZIP"/>
    <property type="match status" value="1"/>
</dbReference>
<evidence type="ECO:0000256" key="3">
    <source>
        <dbReference type="ARBA" id="ARBA00023163"/>
    </source>
</evidence>
<dbReference type="VEuPathDB" id="FungiDB:BO78DRAFT_328118"/>
<dbReference type="SUPFAM" id="SSF57959">
    <property type="entry name" value="Leucine zipper domain"/>
    <property type="match status" value="1"/>
</dbReference>
<keyword evidence="1" id="KW-0805">Transcription regulation</keyword>
<evidence type="ECO:0000256" key="1">
    <source>
        <dbReference type="ARBA" id="ARBA00023015"/>
    </source>
</evidence>
<dbReference type="AlphaFoldDB" id="A0A319EK20"/>
<evidence type="ECO:0000256" key="5">
    <source>
        <dbReference type="SAM" id="MobiDB-lite"/>
    </source>
</evidence>
<dbReference type="OrthoDB" id="4506474at2759"/>
<gene>
    <name evidence="7" type="ORF">BO78DRAFT_328118</name>
</gene>
<evidence type="ECO:0000259" key="6">
    <source>
        <dbReference type="PROSITE" id="PS50217"/>
    </source>
</evidence>
<accession>A0A319EK20</accession>
<dbReference type="PANTHER" id="PTHR23351:SF24">
    <property type="entry name" value="ACTIVATING TRANSCRIPTION FACTOR 3-RELATED"/>
    <property type="match status" value="1"/>
</dbReference>
<keyword evidence="8" id="KW-1185">Reference proteome</keyword>
<dbReference type="Proteomes" id="UP000248423">
    <property type="component" value="Unassembled WGS sequence"/>
</dbReference>
<feature type="domain" description="BZIP" evidence="6">
    <location>
        <begin position="121"/>
        <end position="184"/>
    </location>
</feature>
<feature type="coiled-coil region" evidence="4">
    <location>
        <begin position="145"/>
        <end position="187"/>
    </location>
</feature>
<protein>
    <recommendedName>
        <fullName evidence="6">BZIP domain-containing protein</fullName>
    </recommendedName>
</protein>
<dbReference type="Gene3D" id="1.20.5.170">
    <property type="match status" value="1"/>
</dbReference>